<gene>
    <name evidence="2" type="ORF">chiPu_0028444</name>
</gene>
<sequence length="31" mass="3596">MRFLTIPDVFPQESPDPWKADSQTTFSLRGK</sequence>
<dbReference type="EMBL" id="BEZZ01131651">
    <property type="protein sequence ID" value="GCC44473.1"/>
    <property type="molecule type" value="Genomic_DNA"/>
</dbReference>
<evidence type="ECO:0000256" key="1">
    <source>
        <dbReference type="SAM" id="MobiDB-lite"/>
    </source>
</evidence>
<accession>A0A401TPC3</accession>
<evidence type="ECO:0000313" key="2">
    <source>
        <dbReference type="EMBL" id="GCC44473.1"/>
    </source>
</evidence>
<dbReference type="Proteomes" id="UP000287033">
    <property type="component" value="Unassembled WGS sequence"/>
</dbReference>
<feature type="non-terminal residue" evidence="2">
    <location>
        <position position="31"/>
    </location>
</feature>
<reference evidence="2 3" key="1">
    <citation type="journal article" date="2018" name="Nat. Ecol. Evol.">
        <title>Shark genomes provide insights into elasmobranch evolution and the origin of vertebrates.</title>
        <authorList>
            <person name="Hara Y"/>
            <person name="Yamaguchi K"/>
            <person name="Onimaru K"/>
            <person name="Kadota M"/>
            <person name="Koyanagi M"/>
            <person name="Keeley SD"/>
            <person name="Tatsumi K"/>
            <person name="Tanaka K"/>
            <person name="Motone F"/>
            <person name="Kageyama Y"/>
            <person name="Nozu R"/>
            <person name="Adachi N"/>
            <person name="Nishimura O"/>
            <person name="Nakagawa R"/>
            <person name="Tanegashima C"/>
            <person name="Kiyatake I"/>
            <person name="Matsumoto R"/>
            <person name="Murakumo K"/>
            <person name="Nishida K"/>
            <person name="Terakita A"/>
            <person name="Kuratani S"/>
            <person name="Sato K"/>
            <person name="Hyodo S Kuraku.S."/>
        </authorList>
    </citation>
    <scope>NUCLEOTIDE SEQUENCE [LARGE SCALE GENOMIC DNA]</scope>
</reference>
<keyword evidence="3" id="KW-1185">Reference proteome</keyword>
<organism evidence="2 3">
    <name type="scientific">Chiloscyllium punctatum</name>
    <name type="common">Brownbanded bambooshark</name>
    <name type="synonym">Hemiscyllium punctatum</name>
    <dbReference type="NCBI Taxonomy" id="137246"/>
    <lineage>
        <taxon>Eukaryota</taxon>
        <taxon>Metazoa</taxon>
        <taxon>Chordata</taxon>
        <taxon>Craniata</taxon>
        <taxon>Vertebrata</taxon>
        <taxon>Chondrichthyes</taxon>
        <taxon>Elasmobranchii</taxon>
        <taxon>Galeomorphii</taxon>
        <taxon>Galeoidea</taxon>
        <taxon>Orectolobiformes</taxon>
        <taxon>Hemiscylliidae</taxon>
        <taxon>Chiloscyllium</taxon>
    </lineage>
</organism>
<feature type="compositionally biased region" description="Polar residues" evidence="1">
    <location>
        <begin position="21"/>
        <end position="31"/>
    </location>
</feature>
<evidence type="ECO:0000313" key="3">
    <source>
        <dbReference type="Proteomes" id="UP000287033"/>
    </source>
</evidence>
<proteinExistence type="predicted"/>
<feature type="region of interest" description="Disordered" evidence="1">
    <location>
        <begin position="12"/>
        <end position="31"/>
    </location>
</feature>
<protein>
    <submittedName>
        <fullName evidence="2">Uncharacterized protein</fullName>
    </submittedName>
</protein>
<comment type="caution">
    <text evidence="2">The sequence shown here is derived from an EMBL/GenBank/DDBJ whole genome shotgun (WGS) entry which is preliminary data.</text>
</comment>
<name>A0A401TPC3_CHIPU</name>
<dbReference type="AlphaFoldDB" id="A0A401TPC3"/>